<dbReference type="SUPFAM" id="SSF51735">
    <property type="entry name" value="NAD(P)-binding Rossmann-fold domains"/>
    <property type="match status" value="1"/>
</dbReference>
<sequence length="273" mass="29632">MNLQEDLQNKVVVVTGGAGLIGKGFIEAIVQAGGIGIIADINLQAANSAKESIYNTICANSPQALASECASRIDCILLDITSKTSLQEAIQSLHARYGKIDALVNNAYPRTPNWGKKNFFEVEYEDFCANMNLQMGGYLLASQQFATYFKAQGYGNIISMSSIQGVYAPKFDTYIGTQMDSPIEYSMIKAGICHMTKYMAKYLANTGIRANAIAPGGILDNQPESFLTRYRAHCTSKGMLNPQDLSGTLLFLLSDASLYINGQTLIVDDGWGL</sequence>
<protein>
    <submittedName>
        <fullName evidence="3">KR domain-containing protein</fullName>
    </submittedName>
</protein>
<dbReference type="InterPro" id="IPR002347">
    <property type="entry name" value="SDR_fam"/>
</dbReference>
<accession>A0A3D8I1W2</accession>
<evidence type="ECO:0000313" key="4">
    <source>
        <dbReference type="Proteomes" id="UP000256599"/>
    </source>
</evidence>
<dbReference type="GO" id="GO:0016616">
    <property type="term" value="F:oxidoreductase activity, acting on the CH-OH group of donors, NAD or NADP as acceptor"/>
    <property type="evidence" value="ECO:0007669"/>
    <property type="project" value="TreeGrafter"/>
</dbReference>
<reference evidence="3 4" key="1">
    <citation type="submission" date="2018-04" db="EMBL/GenBank/DDBJ databases">
        <title>Novel Campyloabacter and Helicobacter Species and Strains.</title>
        <authorList>
            <person name="Mannion A.J."/>
            <person name="Shen Z."/>
            <person name="Fox J.G."/>
        </authorList>
    </citation>
    <scope>NUCLEOTIDE SEQUENCE [LARGE SCALE GENOMIC DNA]</scope>
    <source>
        <strain evidence="3 4">MIT 98-6070</strain>
    </source>
</reference>
<dbReference type="InterPro" id="IPR036291">
    <property type="entry name" value="NAD(P)-bd_dom_sf"/>
</dbReference>
<name>A0A3D8I1W2_9HELI</name>
<keyword evidence="4" id="KW-1185">Reference proteome</keyword>
<dbReference type="PANTHER" id="PTHR42760:SF133">
    <property type="entry name" value="3-OXOACYL-[ACYL-CARRIER-PROTEIN] REDUCTASE"/>
    <property type="match status" value="1"/>
</dbReference>
<comment type="similarity">
    <text evidence="1">Belongs to the short-chain dehydrogenases/reductases (SDR) family.</text>
</comment>
<proteinExistence type="inferred from homology"/>
<dbReference type="NCBIfam" id="NF006619">
    <property type="entry name" value="PRK09186.1"/>
    <property type="match status" value="1"/>
</dbReference>
<dbReference type="PANTHER" id="PTHR42760">
    <property type="entry name" value="SHORT-CHAIN DEHYDROGENASES/REDUCTASES FAMILY MEMBER"/>
    <property type="match status" value="1"/>
</dbReference>
<dbReference type="Pfam" id="PF13561">
    <property type="entry name" value="adh_short_C2"/>
    <property type="match status" value="1"/>
</dbReference>
<evidence type="ECO:0000256" key="2">
    <source>
        <dbReference type="ARBA" id="ARBA00023002"/>
    </source>
</evidence>
<dbReference type="RefSeq" id="WP_104700355.1">
    <property type="nucleotide sequence ID" value="NZ_FZPP01000027.1"/>
</dbReference>
<evidence type="ECO:0000256" key="1">
    <source>
        <dbReference type="ARBA" id="ARBA00006484"/>
    </source>
</evidence>
<evidence type="ECO:0000313" key="3">
    <source>
        <dbReference type="EMBL" id="RDU59119.1"/>
    </source>
</evidence>
<dbReference type="Gene3D" id="3.40.50.720">
    <property type="entry name" value="NAD(P)-binding Rossmann-like Domain"/>
    <property type="match status" value="1"/>
</dbReference>
<dbReference type="Proteomes" id="UP000256599">
    <property type="component" value="Unassembled WGS sequence"/>
</dbReference>
<dbReference type="AlphaFoldDB" id="A0A3D8I1W2"/>
<dbReference type="OrthoDB" id="5359522at2"/>
<keyword evidence="2" id="KW-0560">Oxidoreductase</keyword>
<comment type="caution">
    <text evidence="3">The sequence shown here is derived from an EMBL/GenBank/DDBJ whole genome shotgun (WGS) entry which is preliminary data.</text>
</comment>
<dbReference type="PRINTS" id="PR00080">
    <property type="entry name" value="SDRFAMILY"/>
</dbReference>
<gene>
    <name evidence="3" type="ORF">CQA63_07945</name>
</gene>
<dbReference type="PRINTS" id="PR00081">
    <property type="entry name" value="GDHRDH"/>
</dbReference>
<dbReference type="EMBL" id="NXLR01000018">
    <property type="protein sequence ID" value="RDU59119.1"/>
    <property type="molecule type" value="Genomic_DNA"/>
</dbReference>
<organism evidence="3 4">
    <name type="scientific">Helicobacter marmotae</name>
    <dbReference type="NCBI Taxonomy" id="152490"/>
    <lineage>
        <taxon>Bacteria</taxon>
        <taxon>Pseudomonadati</taxon>
        <taxon>Campylobacterota</taxon>
        <taxon>Epsilonproteobacteria</taxon>
        <taxon>Campylobacterales</taxon>
        <taxon>Helicobacteraceae</taxon>
        <taxon>Helicobacter</taxon>
    </lineage>
</organism>